<dbReference type="Pfam" id="PF01827">
    <property type="entry name" value="FTH"/>
    <property type="match status" value="1"/>
</dbReference>
<feature type="domain" description="DUF38" evidence="1">
    <location>
        <begin position="412"/>
        <end position="547"/>
    </location>
</feature>
<comment type="caution">
    <text evidence="2">The sequence shown here is derived from an EMBL/GenBank/DDBJ whole genome shotgun (WGS) entry which is preliminary data.</text>
</comment>
<dbReference type="PANTHER" id="PTHR23015:SF25">
    <property type="entry name" value="DUF38 DOMAIN-CONTAINING PROTEIN-RELATED"/>
    <property type="match status" value="1"/>
</dbReference>
<dbReference type="InterPro" id="IPR040161">
    <property type="entry name" value="FB224"/>
</dbReference>
<protein>
    <recommendedName>
        <fullName evidence="1">DUF38 domain-containing protein</fullName>
    </recommendedName>
</protein>
<name>A0A2G5TR85_9PELO</name>
<dbReference type="AlphaFoldDB" id="A0A2G5TR85"/>
<organism evidence="2 3">
    <name type="scientific">Caenorhabditis nigoni</name>
    <dbReference type="NCBI Taxonomy" id="1611254"/>
    <lineage>
        <taxon>Eukaryota</taxon>
        <taxon>Metazoa</taxon>
        <taxon>Ecdysozoa</taxon>
        <taxon>Nematoda</taxon>
        <taxon>Chromadorea</taxon>
        <taxon>Rhabditida</taxon>
        <taxon>Rhabditina</taxon>
        <taxon>Rhabditomorpha</taxon>
        <taxon>Rhabditoidea</taxon>
        <taxon>Rhabditidae</taxon>
        <taxon>Peloderinae</taxon>
        <taxon>Caenorhabditis</taxon>
    </lineage>
</organism>
<accession>A0A2G5TR85</accession>
<evidence type="ECO:0000259" key="1">
    <source>
        <dbReference type="Pfam" id="PF01827"/>
    </source>
</evidence>
<dbReference type="InterPro" id="IPR002900">
    <property type="entry name" value="DUF38/FTH_CAE_spp"/>
</dbReference>
<reference evidence="3" key="1">
    <citation type="submission" date="2017-10" db="EMBL/GenBank/DDBJ databases">
        <title>Rapid genome shrinkage in a self-fertile nematode reveals novel sperm competition proteins.</title>
        <authorList>
            <person name="Yin D."/>
            <person name="Schwarz E.M."/>
            <person name="Thomas C.G."/>
            <person name="Felde R.L."/>
            <person name="Korf I.F."/>
            <person name="Cutter A.D."/>
            <person name="Schartner C.M."/>
            <person name="Ralston E.J."/>
            <person name="Meyer B.J."/>
            <person name="Haag E.S."/>
        </authorList>
    </citation>
    <scope>NUCLEOTIDE SEQUENCE [LARGE SCALE GENOMIC DNA]</scope>
    <source>
        <strain evidence="3">JU1422</strain>
    </source>
</reference>
<dbReference type="PANTHER" id="PTHR23015">
    <property type="entry name" value="UNCHARACTERIZED C.ELEGANS PROTEIN"/>
    <property type="match status" value="1"/>
</dbReference>
<proteinExistence type="predicted"/>
<keyword evidence="3" id="KW-1185">Reference proteome</keyword>
<dbReference type="EMBL" id="PDUG01000005">
    <property type="protein sequence ID" value="PIC29774.1"/>
    <property type="molecule type" value="Genomic_DNA"/>
</dbReference>
<sequence>MPFAYDWLTKSQKTHIEEITINTYDEKIMFELECNSASNVHIIVYERNGIFTLITCRSAQNLRLDNTSEQKELVVPQHFLDVFLEDLETVLMNQETVLKLFHISWEETGIYDANCVLCLEEILKARTSALAVNAFLFNRTTVSQGMSMIRYLNSEELNNLIFVYPLEPVSFEDFLEGFRSLKEGYRFILEIHVNTIARDDVMKINEFSSLSGIIDKLTINSKSLEGDCRAILSDKFDSEEDPFGWVITFKNPSLMKTPAKEKTPIICDVCEKSVRSVFGNPLLMKSILERLECFDIQRLRKVNRMVRECIDTVKPNPHIETYLISIMFADGSNLPRTDIELESGDRKEVLYLTLENQLYDSDQARKSLCPNDFEENLKHQKSCIGELTIGCGWPRELGEYVKVTNKEYPFKIGEILRRREHPLRTRKFSIGCSSQTEVMEILPAIDKEFLKSINILSPFDFKPEEEGIEELPFEVDQLSQTEQWKSAERLIFKYWDIATPIQEMNILHFAYLKVLVSNVSSQDVDYLQTNLLESSTFQKFKISFWQSAIDESIHQLIGEPYRNFSNLKKVWYFRMKNTDYYIHIVLDMRDVKNEEGDLKPKSIIFTRVANKGRFLKGPLRIC</sequence>
<dbReference type="Proteomes" id="UP000230233">
    <property type="component" value="Chromosome V"/>
</dbReference>
<evidence type="ECO:0000313" key="2">
    <source>
        <dbReference type="EMBL" id="PIC29774.1"/>
    </source>
</evidence>
<dbReference type="GO" id="GO:0045087">
    <property type="term" value="P:innate immune response"/>
    <property type="evidence" value="ECO:0007669"/>
    <property type="project" value="TreeGrafter"/>
</dbReference>
<gene>
    <name evidence="2" type="primary">Cnig_chr_V.g21257</name>
    <name evidence="2" type="ORF">B9Z55_021257</name>
</gene>
<evidence type="ECO:0000313" key="3">
    <source>
        <dbReference type="Proteomes" id="UP000230233"/>
    </source>
</evidence>